<evidence type="ECO:0000313" key="2">
    <source>
        <dbReference type="EMBL" id="ROO88421.1"/>
    </source>
</evidence>
<organism evidence="2 3">
    <name type="scientific">Actinocorallia herbida</name>
    <dbReference type="NCBI Taxonomy" id="58109"/>
    <lineage>
        <taxon>Bacteria</taxon>
        <taxon>Bacillati</taxon>
        <taxon>Actinomycetota</taxon>
        <taxon>Actinomycetes</taxon>
        <taxon>Streptosporangiales</taxon>
        <taxon>Thermomonosporaceae</taxon>
        <taxon>Actinocorallia</taxon>
    </lineage>
</organism>
<dbReference type="AlphaFoldDB" id="A0A3N1D4G3"/>
<protein>
    <submittedName>
        <fullName evidence="2">Uncharacterized protein</fullName>
    </submittedName>
</protein>
<keyword evidence="1" id="KW-1133">Transmembrane helix</keyword>
<evidence type="ECO:0000256" key="1">
    <source>
        <dbReference type="SAM" id="Phobius"/>
    </source>
</evidence>
<feature type="transmembrane region" description="Helical" evidence="1">
    <location>
        <begin position="60"/>
        <end position="81"/>
    </location>
</feature>
<keyword evidence="1" id="KW-0812">Transmembrane</keyword>
<feature type="transmembrane region" description="Helical" evidence="1">
    <location>
        <begin position="115"/>
        <end position="135"/>
    </location>
</feature>
<keyword evidence="1" id="KW-0472">Membrane</keyword>
<keyword evidence="3" id="KW-1185">Reference proteome</keyword>
<evidence type="ECO:0000313" key="3">
    <source>
        <dbReference type="Proteomes" id="UP000272400"/>
    </source>
</evidence>
<reference evidence="2 3" key="1">
    <citation type="submission" date="2018-11" db="EMBL/GenBank/DDBJ databases">
        <title>Sequencing the genomes of 1000 actinobacteria strains.</title>
        <authorList>
            <person name="Klenk H.-P."/>
        </authorList>
    </citation>
    <scope>NUCLEOTIDE SEQUENCE [LARGE SCALE GENOMIC DNA]</scope>
    <source>
        <strain evidence="2 3">DSM 44254</strain>
    </source>
</reference>
<comment type="caution">
    <text evidence="2">The sequence shown here is derived from an EMBL/GenBank/DDBJ whole genome shotgun (WGS) entry which is preliminary data.</text>
</comment>
<dbReference type="OrthoDB" id="9930165at2"/>
<dbReference type="EMBL" id="RJKE01000001">
    <property type="protein sequence ID" value="ROO88421.1"/>
    <property type="molecule type" value="Genomic_DNA"/>
</dbReference>
<proteinExistence type="predicted"/>
<sequence>MALIDSRPTALPDRPYSDDELSAAVRASNHDTSLASATVAAMAVGVLVQVGMLASAEPSFAQLALTVLLLPLLAAGTRIVLLLDRASGALGAAANASQILAGLETRGMWTFRARLWSYGTAALFCCWTIAVQFLAR</sequence>
<feature type="transmembrane region" description="Helical" evidence="1">
    <location>
        <begin position="34"/>
        <end position="54"/>
    </location>
</feature>
<gene>
    <name evidence="2" type="ORF">EDD29_6090</name>
</gene>
<dbReference type="RefSeq" id="WP_123667666.1">
    <property type="nucleotide sequence ID" value="NZ_RJKE01000001.1"/>
</dbReference>
<dbReference type="Proteomes" id="UP000272400">
    <property type="component" value="Unassembled WGS sequence"/>
</dbReference>
<name>A0A3N1D4G3_9ACTN</name>
<accession>A0A3N1D4G3</accession>